<organism evidence="2 3">
    <name type="scientific">Clitoria ternatea</name>
    <name type="common">Butterfly pea</name>
    <dbReference type="NCBI Taxonomy" id="43366"/>
    <lineage>
        <taxon>Eukaryota</taxon>
        <taxon>Viridiplantae</taxon>
        <taxon>Streptophyta</taxon>
        <taxon>Embryophyta</taxon>
        <taxon>Tracheophyta</taxon>
        <taxon>Spermatophyta</taxon>
        <taxon>Magnoliopsida</taxon>
        <taxon>eudicotyledons</taxon>
        <taxon>Gunneridae</taxon>
        <taxon>Pentapetalae</taxon>
        <taxon>rosids</taxon>
        <taxon>fabids</taxon>
        <taxon>Fabales</taxon>
        <taxon>Fabaceae</taxon>
        <taxon>Papilionoideae</taxon>
        <taxon>50 kb inversion clade</taxon>
        <taxon>NPAAA clade</taxon>
        <taxon>indigoferoid/millettioid clade</taxon>
        <taxon>Phaseoleae</taxon>
        <taxon>Clitoria</taxon>
    </lineage>
</organism>
<comment type="caution">
    <text evidence="2">The sequence shown here is derived from an EMBL/GenBank/DDBJ whole genome shotgun (WGS) entry which is preliminary data.</text>
</comment>
<evidence type="ECO:0000313" key="3">
    <source>
        <dbReference type="Proteomes" id="UP001359559"/>
    </source>
</evidence>
<evidence type="ECO:0000313" key="2">
    <source>
        <dbReference type="EMBL" id="KAK7300002.1"/>
    </source>
</evidence>
<feature type="transmembrane region" description="Helical" evidence="1">
    <location>
        <begin position="12"/>
        <end position="33"/>
    </location>
</feature>
<protein>
    <submittedName>
        <fullName evidence="2">Uncharacterized protein</fullName>
    </submittedName>
</protein>
<keyword evidence="1" id="KW-0472">Membrane</keyword>
<keyword evidence="3" id="KW-1185">Reference proteome</keyword>
<name>A0AAN9PJY4_CLITE</name>
<dbReference type="AlphaFoldDB" id="A0AAN9PJY4"/>
<dbReference type="EMBL" id="JAYKXN010000003">
    <property type="protein sequence ID" value="KAK7300002.1"/>
    <property type="molecule type" value="Genomic_DNA"/>
</dbReference>
<gene>
    <name evidence="2" type="ORF">RJT34_10833</name>
</gene>
<keyword evidence="1" id="KW-0812">Transmembrane</keyword>
<dbReference type="Proteomes" id="UP001359559">
    <property type="component" value="Unassembled WGS sequence"/>
</dbReference>
<sequence>MHKMRGNRIKAYSLHGRFHYCICILSFIFMLRWQPKLMTFYLALCSLPHQLLADFTVAYIANAAAEDGNIERILI</sequence>
<evidence type="ECO:0000256" key="1">
    <source>
        <dbReference type="SAM" id="Phobius"/>
    </source>
</evidence>
<accession>A0AAN9PJY4</accession>
<keyword evidence="1" id="KW-1133">Transmembrane helix</keyword>
<reference evidence="2 3" key="1">
    <citation type="submission" date="2024-01" db="EMBL/GenBank/DDBJ databases">
        <title>The genomes of 5 underutilized Papilionoideae crops provide insights into root nodulation and disease resistance.</title>
        <authorList>
            <person name="Yuan L."/>
        </authorList>
    </citation>
    <scope>NUCLEOTIDE SEQUENCE [LARGE SCALE GENOMIC DNA]</scope>
    <source>
        <strain evidence="2">LY-2023</strain>
        <tissue evidence="2">Leaf</tissue>
    </source>
</reference>
<proteinExistence type="predicted"/>